<dbReference type="AlphaFoldDB" id="A0AAE0AJ24"/>
<sequence length="213" mass="24316">MPIFKLPVDVAKKIEKLQCSFLWGDGIEKRKLHFVDWVSVCKGKNFGSLGIGKVQDKNHRLLAKWFWMFDYEDSSSWKRVVCAKYMIEEERLLWDWQSSIATSFLVKAVANLYKPGSRSVKIIKEGVKVVIRFYLNNNSCYPQSMSLYVSVPSLEGCNIGIVSDSKVVVSWIYNGGVGNLKPVNVIYDIRCNTELIEGMVVSFSSRASNFFSR</sequence>
<dbReference type="EMBL" id="JANJYJ010000004">
    <property type="protein sequence ID" value="KAK3219011.1"/>
    <property type="molecule type" value="Genomic_DNA"/>
</dbReference>
<dbReference type="PANTHER" id="PTHR33116:SF75">
    <property type="entry name" value="RIBONUCLEASE H PROTEIN"/>
    <property type="match status" value="1"/>
</dbReference>
<name>A0AAE0AJ24_9ROSI</name>
<gene>
    <name evidence="1" type="ORF">Dsin_012981</name>
</gene>
<evidence type="ECO:0000313" key="2">
    <source>
        <dbReference type="Proteomes" id="UP001281410"/>
    </source>
</evidence>
<accession>A0AAE0AJ24</accession>
<comment type="caution">
    <text evidence="1">The sequence shown here is derived from an EMBL/GenBank/DDBJ whole genome shotgun (WGS) entry which is preliminary data.</text>
</comment>
<dbReference type="Proteomes" id="UP001281410">
    <property type="component" value="Unassembled WGS sequence"/>
</dbReference>
<proteinExistence type="predicted"/>
<evidence type="ECO:0000313" key="1">
    <source>
        <dbReference type="EMBL" id="KAK3219011.1"/>
    </source>
</evidence>
<organism evidence="1 2">
    <name type="scientific">Dipteronia sinensis</name>
    <dbReference type="NCBI Taxonomy" id="43782"/>
    <lineage>
        <taxon>Eukaryota</taxon>
        <taxon>Viridiplantae</taxon>
        <taxon>Streptophyta</taxon>
        <taxon>Embryophyta</taxon>
        <taxon>Tracheophyta</taxon>
        <taxon>Spermatophyta</taxon>
        <taxon>Magnoliopsida</taxon>
        <taxon>eudicotyledons</taxon>
        <taxon>Gunneridae</taxon>
        <taxon>Pentapetalae</taxon>
        <taxon>rosids</taxon>
        <taxon>malvids</taxon>
        <taxon>Sapindales</taxon>
        <taxon>Sapindaceae</taxon>
        <taxon>Hippocastanoideae</taxon>
        <taxon>Acereae</taxon>
        <taxon>Dipteronia</taxon>
    </lineage>
</organism>
<reference evidence="1" key="1">
    <citation type="journal article" date="2023" name="Plant J.">
        <title>Genome sequences and population genomics provide insights into the demographic history, inbreeding, and mutation load of two 'living fossil' tree species of Dipteronia.</title>
        <authorList>
            <person name="Feng Y."/>
            <person name="Comes H.P."/>
            <person name="Chen J."/>
            <person name="Zhu S."/>
            <person name="Lu R."/>
            <person name="Zhang X."/>
            <person name="Li P."/>
            <person name="Qiu J."/>
            <person name="Olsen K.M."/>
            <person name="Qiu Y."/>
        </authorList>
    </citation>
    <scope>NUCLEOTIDE SEQUENCE</scope>
    <source>
        <strain evidence="1">NBL</strain>
    </source>
</reference>
<protein>
    <submittedName>
        <fullName evidence="1">Uncharacterized protein</fullName>
    </submittedName>
</protein>
<dbReference type="PANTHER" id="PTHR33116">
    <property type="entry name" value="REVERSE TRANSCRIPTASE ZINC-BINDING DOMAIN-CONTAINING PROTEIN-RELATED-RELATED"/>
    <property type="match status" value="1"/>
</dbReference>
<keyword evidence="2" id="KW-1185">Reference proteome</keyword>